<reference evidence="2 3" key="1">
    <citation type="submission" date="2019-06" db="EMBL/GenBank/DDBJ databases">
        <authorList>
            <person name="Meng X."/>
        </authorList>
    </citation>
    <scope>NUCLEOTIDE SEQUENCE [LARGE SCALE GENOMIC DNA]</scope>
    <source>
        <strain evidence="2 3">M625</strain>
    </source>
</reference>
<proteinExistence type="predicted"/>
<evidence type="ECO:0000313" key="3">
    <source>
        <dbReference type="Proteomes" id="UP000315540"/>
    </source>
</evidence>
<protein>
    <recommendedName>
        <fullName evidence="1">DUF5689 domain-containing protein</fullName>
    </recommendedName>
</protein>
<dbReference type="EMBL" id="VFWZ01000002">
    <property type="protein sequence ID" value="TPN87818.1"/>
    <property type="molecule type" value="Genomic_DNA"/>
</dbReference>
<dbReference type="Proteomes" id="UP000315540">
    <property type="component" value="Unassembled WGS sequence"/>
</dbReference>
<dbReference type="OrthoDB" id="1492759at2"/>
<comment type="caution">
    <text evidence="2">The sequence shown here is derived from an EMBL/GenBank/DDBJ whole genome shotgun (WGS) entry which is preliminary data.</text>
</comment>
<dbReference type="RefSeq" id="WP_140592457.1">
    <property type="nucleotide sequence ID" value="NZ_VFWZ01000002.1"/>
</dbReference>
<dbReference type="AlphaFoldDB" id="A0A504JIZ5"/>
<evidence type="ECO:0000259" key="1">
    <source>
        <dbReference type="Pfam" id="PF18942"/>
    </source>
</evidence>
<dbReference type="InterPro" id="IPR043744">
    <property type="entry name" value="DUF5689"/>
</dbReference>
<organism evidence="2 3">
    <name type="scientific">Aquimarina algicola</name>
    <dbReference type="NCBI Taxonomy" id="2589995"/>
    <lineage>
        <taxon>Bacteria</taxon>
        <taxon>Pseudomonadati</taxon>
        <taxon>Bacteroidota</taxon>
        <taxon>Flavobacteriia</taxon>
        <taxon>Flavobacteriales</taxon>
        <taxon>Flavobacteriaceae</taxon>
        <taxon>Aquimarina</taxon>
    </lineage>
</organism>
<evidence type="ECO:0000313" key="2">
    <source>
        <dbReference type="EMBL" id="TPN87818.1"/>
    </source>
</evidence>
<keyword evidence="3" id="KW-1185">Reference proteome</keyword>
<dbReference type="Gene3D" id="2.60.120.200">
    <property type="match status" value="1"/>
</dbReference>
<dbReference type="NCBIfam" id="NF038128">
    <property type="entry name" value="choice_anch_J"/>
    <property type="match status" value="1"/>
</dbReference>
<dbReference type="Pfam" id="PF18942">
    <property type="entry name" value="DUF5689"/>
    <property type="match status" value="1"/>
</dbReference>
<name>A0A504JIZ5_9FLAO</name>
<feature type="domain" description="DUF5689" evidence="1">
    <location>
        <begin position="41"/>
        <end position="274"/>
    </location>
</feature>
<sequence length="466" mass="51952">MNTIIKIACVCTIAIITLKCSPEEDFKIPELEVVDPQIEGTIITIDALQGLLKQEQEKEGENAKVHFIETNSYVEGYVISSDKAGNFFKELLLQDQKKNPTSGIRVLIDETPLYTTYEFGQKVYIALDGLSIGVENGIPTLGIINRNSIGAIPSFMKDEVIIKTSEVAEITPREIRLEDIGDNLLNLYVTINEVQFHKSLVLENNIFTFAAEANDVFDGERIVESCHTGRTTILSTSTFSDFRGLKLPKTKGNFEGIVTKNFLGNRYNLVLNDPEGLNFNEDTRCDPIVLDCEEALTKGETILFEEDFTGLKSSDFEDQGWININLSGGKLKYKIGEFGGEQYAQITGFRSKESLYEAWLITPEIDVTTSTEEILQFDLQSGYDNGNILEVFVTENYTGDMMTTTWVKLNTTIPRAPLNGFGKFTSSGSISLTCLQGSIRVGFKYTGGDPRATTRYHIDNIKIIAK</sequence>
<accession>A0A504JIZ5</accession>
<gene>
    <name evidence="2" type="ORF">FHK87_09600</name>
</gene>